<dbReference type="KEGG" id="hfe:HFELIS_14730"/>
<dbReference type="InterPro" id="IPR011990">
    <property type="entry name" value="TPR-like_helical_dom_sf"/>
</dbReference>
<evidence type="ECO:0000256" key="1">
    <source>
        <dbReference type="SAM" id="Coils"/>
    </source>
</evidence>
<feature type="region of interest" description="Disordered" evidence="2">
    <location>
        <begin position="309"/>
        <end position="331"/>
    </location>
</feature>
<gene>
    <name evidence="3" type="ordered locus">Hfelis_14730</name>
</gene>
<proteinExistence type="predicted"/>
<evidence type="ECO:0000313" key="4">
    <source>
        <dbReference type="Proteomes" id="UP000007934"/>
    </source>
</evidence>
<dbReference type="STRING" id="936155.HFELIS_14730"/>
<dbReference type="OrthoDB" id="5338882at2"/>
<dbReference type="Proteomes" id="UP000007934">
    <property type="component" value="Chromosome"/>
</dbReference>
<dbReference type="Gene3D" id="1.25.40.10">
    <property type="entry name" value="Tetratricopeptide repeat domain"/>
    <property type="match status" value="1"/>
</dbReference>
<dbReference type="RefSeq" id="WP_013469920.1">
    <property type="nucleotide sequence ID" value="NC_014810.2"/>
</dbReference>
<dbReference type="SUPFAM" id="SSF48452">
    <property type="entry name" value="TPR-like"/>
    <property type="match status" value="1"/>
</dbReference>
<sequence>MRFLALVVCGILGLGAEPSAFDLQSGATKEELSSLKSSNKNLSNVLASLKGQATSLAQNQEGLRSLFEGQGNKIKQLADALATHDNALKAIKATQDMQENLLKQQGGLIEALKAQIDANKNAITQLDQKINDMNAVLTKMNTDFAAKLEEIQGAIQTQANDNAEKLKNLARLQAKMLEKAQETSQNKSEEADFNKDLSRKPKIFQEALSLYRQKHFKQAQARFVWLGDNDFKSAYSYYMAGEAAYAQKNYKEAIVLYKKSALIKEKAEYMPVLLWHTAWSFRFLGNQNTYLKFLHSLSSLYPDSEQGKKALPLLGKSHPKDNNADKTSRPH</sequence>
<dbReference type="EMBL" id="FQ670179">
    <property type="protein sequence ID" value="CBY83557.1"/>
    <property type="molecule type" value="Genomic_DNA"/>
</dbReference>
<dbReference type="GeneID" id="36133531"/>
<feature type="compositionally biased region" description="Basic and acidic residues" evidence="2">
    <location>
        <begin position="318"/>
        <end position="331"/>
    </location>
</feature>
<keyword evidence="4" id="KW-1185">Reference proteome</keyword>
<reference evidence="3 4" key="1">
    <citation type="journal article" date="2011" name="Genome Biol. Evol.">
        <title>Comparative whole genome sequence analysis of the carcinogenic bacterial model pathogen Helicobacter felis.</title>
        <authorList>
            <person name="Arnold I.C."/>
            <person name="Zigova Z."/>
            <person name="Holden M."/>
            <person name="Lawley T.D."/>
            <person name="Rad R."/>
            <person name="Dougan G."/>
            <person name="Falkow S."/>
            <person name="Bentley S.D."/>
            <person name="Muller A."/>
        </authorList>
    </citation>
    <scope>NUCLEOTIDE SEQUENCE [LARGE SCALE GENOMIC DNA]</scope>
    <source>
        <strain evidence="4">ATCC 49179 / CCUG 28539 / NCTC 12436 / CS1</strain>
    </source>
</reference>
<evidence type="ECO:0000313" key="3">
    <source>
        <dbReference type="EMBL" id="CBY83557.1"/>
    </source>
</evidence>
<dbReference type="eggNOG" id="COG1729">
    <property type="taxonomic scope" value="Bacteria"/>
</dbReference>
<name>E7AAN7_HELFC</name>
<keyword evidence="1" id="KW-0175">Coiled coil</keyword>
<dbReference type="AlphaFoldDB" id="E7AAN7"/>
<evidence type="ECO:0000256" key="2">
    <source>
        <dbReference type="SAM" id="MobiDB-lite"/>
    </source>
</evidence>
<protein>
    <submittedName>
        <fullName evidence="3">Periplasmic protein</fullName>
    </submittedName>
</protein>
<feature type="coiled-coil region" evidence="1">
    <location>
        <begin position="155"/>
        <end position="183"/>
    </location>
</feature>
<dbReference type="HOGENOM" id="CLU_066841_0_0_7"/>
<organism evidence="3 4">
    <name type="scientific">Helicobacter felis (strain ATCC 49179 / CCUG 28539 / NCTC 12436 / CS1)</name>
    <dbReference type="NCBI Taxonomy" id="936155"/>
    <lineage>
        <taxon>Bacteria</taxon>
        <taxon>Pseudomonadati</taxon>
        <taxon>Campylobacterota</taxon>
        <taxon>Epsilonproteobacteria</taxon>
        <taxon>Campylobacterales</taxon>
        <taxon>Helicobacteraceae</taxon>
        <taxon>Helicobacter</taxon>
    </lineage>
</organism>
<accession>E7AAN7</accession>